<feature type="compositionally biased region" description="Low complexity" evidence="18">
    <location>
        <begin position="173"/>
        <end position="195"/>
    </location>
</feature>
<evidence type="ECO:0000256" key="9">
    <source>
        <dbReference type="ARBA" id="ARBA00022723"/>
    </source>
</evidence>
<keyword evidence="16" id="KW-0449">Lipoprotein</keyword>
<feature type="compositionally biased region" description="Basic and acidic residues" evidence="18">
    <location>
        <begin position="503"/>
        <end position="519"/>
    </location>
</feature>
<proteinExistence type="predicted"/>
<sequence>MSSPLPAPLFVQPASSSSSSSSSSSDHSSSDTPVDAYRPPAPSFAPESGPKSEGAEMDRQGSASGEGNRGQTWEDFMREAASGEPYSDQLPTFYPPSLYSQPRGNYSQPFQHYTQSQQQLPPYLGHTQPASASASASASTSRFATSPRSARPEPERSSSDRKRRLTTAESPMRRASTIRTSSSAATPTGTSNSDLLVLGSMPPGTGGTGGSAVGHGEVRRDSDLVLPLWQPDYEATHCFVCGSQFTFFYRKHHCRKCGRVVCSACSPHRITIPRQFIVHPPNDTPDVIDLTTDDEENLMSAFGPFRNPALGGGEEVRVCNPCVPDPNFSPPPYTPAQTPYPPHPSLSGAPWPHHTRHHSSQSVSSNPQTPGYGHGQTNPSRDPFTDRRTNYHGSARVADLWSPHPTDSDGNPALHSDYMGYEQRPRAHTSRPSTNVPTHLQRASSNRLSSNPSMFRRPAFLSQGTHGPPSAPVPAPTPQPQRREIPEEDECPICGNELPPKGSDGDEAGRTQHVEDCIKMHSSSPPPVPSSGASQTSTSLPAQRTRGMSSAGNGEGASNRNRMSMSARGMIVYTATEKDCVDDEGEAAECVICFEEFEQGDRMARLVCFCKFHEVCIKKWWDTKGRGACPTHQLHE</sequence>
<dbReference type="PANTHER" id="PTHR46661:SF4">
    <property type="entry name" value="RING-TYPE DOMAIN-CONTAINING PROTEIN"/>
    <property type="match status" value="1"/>
</dbReference>
<evidence type="ECO:0000256" key="6">
    <source>
        <dbReference type="ARBA" id="ARBA00012483"/>
    </source>
</evidence>
<evidence type="ECO:0000256" key="5">
    <source>
        <dbReference type="ARBA" id="ARBA00004906"/>
    </source>
</evidence>
<dbReference type="InterPro" id="IPR001841">
    <property type="entry name" value="Znf_RING"/>
</dbReference>
<comment type="subcellular location">
    <subcellularLocation>
        <location evidence="3">Endosome</location>
    </subcellularLocation>
    <subcellularLocation>
        <location evidence="4">Lysosome</location>
    </subcellularLocation>
    <subcellularLocation>
        <location evidence="2">Membrane</location>
        <topology evidence="2">Peripheral membrane protein</topology>
    </subcellularLocation>
</comment>
<dbReference type="GO" id="GO:0008270">
    <property type="term" value="F:zinc ion binding"/>
    <property type="evidence" value="ECO:0007669"/>
    <property type="project" value="UniProtKB-KW"/>
</dbReference>
<protein>
    <recommendedName>
        <fullName evidence="6">RING-type E3 ubiquitin transferase</fullName>
        <ecNumber evidence="6">2.3.2.27</ecNumber>
    </recommendedName>
</protein>
<dbReference type="PROSITE" id="PS50089">
    <property type="entry name" value="ZF_RING_2"/>
    <property type="match status" value="1"/>
</dbReference>
<feature type="domain" description="FYVE-type" evidence="20">
    <location>
        <begin position="232"/>
        <end position="327"/>
    </location>
</feature>
<keyword evidence="10" id="KW-0967">Endosome</keyword>
<dbReference type="SMART" id="SM00064">
    <property type="entry name" value="FYVE"/>
    <property type="match status" value="1"/>
</dbReference>
<dbReference type="AlphaFoldDB" id="A0A6A6SB18"/>
<name>A0A6A6SB18_9PLEO</name>
<dbReference type="GO" id="GO:0016020">
    <property type="term" value="C:membrane"/>
    <property type="evidence" value="ECO:0007669"/>
    <property type="project" value="UniProtKB-SubCell"/>
</dbReference>
<dbReference type="Pfam" id="PF01363">
    <property type="entry name" value="FYVE"/>
    <property type="match status" value="1"/>
</dbReference>
<evidence type="ECO:0000256" key="4">
    <source>
        <dbReference type="ARBA" id="ARBA00004371"/>
    </source>
</evidence>
<evidence type="ECO:0000313" key="21">
    <source>
        <dbReference type="EMBL" id="KAF2644452.1"/>
    </source>
</evidence>
<keyword evidence="8" id="KW-0519">Myristate</keyword>
<dbReference type="InterPro" id="IPR013083">
    <property type="entry name" value="Znf_RING/FYVE/PHD"/>
</dbReference>
<keyword evidence="14" id="KW-0472">Membrane</keyword>
<dbReference type="GO" id="GO:0061630">
    <property type="term" value="F:ubiquitin protein ligase activity"/>
    <property type="evidence" value="ECO:0007669"/>
    <property type="project" value="UniProtKB-EC"/>
</dbReference>
<evidence type="ECO:0000256" key="18">
    <source>
        <dbReference type="SAM" id="MobiDB-lite"/>
    </source>
</evidence>
<feature type="compositionally biased region" description="Polar residues" evidence="18">
    <location>
        <begin position="360"/>
        <end position="380"/>
    </location>
</feature>
<evidence type="ECO:0000313" key="22">
    <source>
        <dbReference type="Proteomes" id="UP000799753"/>
    </source>
</evidence>
<feature type="compositionally biased region" description="Polar residues" evidence="18">
    <location>
        <begin position="61"/>
        <end position="71"/>
    </location>
</feature>
<dbReference type="CDD" id="cd16489">
    <property type="entry name" value="mRING-CH-C4HC2H_ZNRF"/>
    <property type="match status" value="1"/>
</dbReference>
<feature type="compositionally biased region" description="Pro residues" evidence="18">
    <location>
        <begin position="330"/>
        <end position="344"/>
    </location>
</feature>
<gene>
    <name evidence="21" type="ORF">P280DRAFT_476490</name>
</gene>
<evidence type="ECO:0000259" key="20">
    <source>
        <dbReference type="PROSITE" id="PS50178"/>
    </source>
</evidence>
<feature type="domain" description="RING-type" evidence="19">
    <location>
        <begin position="590"/>
        <end position="633"/>
    </location>
</feature>
<dbReference type="SUPFAM" id="SSF57850">
    <property type="entry name" value="RING/U-box"/>
    <property type="match status" value="1"/>
</dbReference>
<organism evidence="21 22">
    <name type="scientific">Massarina eburnea CBS 473.64</name>
    <dbReference type="NCBI Taxonomy" id="1395130"/>
    <lineage>
        <taxon>Eukaryota</taxon>
        <taxon>Fungi</taxon>
        <taxon>Dikarya</taxon>
        <taxon>Ascomycota</taxon>
        <taxon>Pezizomycotina</taxon>
        <taxon>Dothideomycetes</taxon>
        <taxon>Pleosporomycetidae</taxon>
        <taxon>Pleosporales</taxon>
        <taxon>Massarineae</taxon>
        <taxon>Massarinaceae</taxon>
        <taxon>Massarina</taxon>
    </lineage>
</organism>
<evidence type="ECO:0000256" key="11">
    <source>
        <dbReference type="ARBA" id="ARBA00022771"/>
    </source>
</evidence>
<comment type="pathway">
    <text evidence="5">Protein modification; protein ubiquitination.</text>
</comment>
<evidence type="ECO:0000256" key="17">
    <source>
        <dbReference type="PROSITE-ProRule" id="PRU00175"/>
    </source>
</evidence>
<comment type="catalytic activity">
    <reaction evidence="1">
        <text>S-ubiquitinyl-[E2 ubiquitin-conjugating enzyme]-L-cysteine + [acceptor protein]-L-lysine = [E2 ubiquitin-conjugating enzyme]-L-cysteine + N(6)-ubiquitinyl-[acceptor protein]-L-lysine.</text>
        <dbReference type="EC" id="2.3.2.27"/>
    </reaction>
</comment>
<evidence type="ECO:0000256" key="2">
    <source>
        <dbReference type="ARBA" id="ARBA00004170"/>
    </source>
</evidence>
<feature type="compositionally biased region" description="Low complexity" evidence="18">
    <location>
        <begin position="129"/>
        <end position="149"/>
    </location>
</feature>
<dbReference type="EC" id="2.3.2.27" evidence="6"/>
<dbReference type="InterPro" id="IPR011011">
    <property type="entry name" value="Znf_FYVE_PHD"/>
</dbReference>
<evidence type="ECO:0000256" key="7">
    <source>
        <dbReference type="ARBA" id="ARBA00022679"/>
    </source>
</evidence>
<dbReference type="Proteomes" id="UP000799753">
    <property type="component" value="Unassembled WGS sequence"/>
</dbReference>
<evidence type="ECO:0000256" key="15">
    <source>
        <dbReference type="ARBA" id="ARBA00023228"/>
    </source>
</evidence>
<keyword evidence="15" id="KW-0458">Lysosome</keyword>
<dbReference type="OrthoDB" id="660555at2759"/>
<dbReference type="EMBL" id="MU006778">
    <property type="protein sequence ID" value="KAF2644452.1"/>
    <property type="molecule type" value="Genomic_DNA"/>
</dbReference>
<dbReference type="Gene3D" id="3.30.40.10">
    <property type="entry name" value="Zinc/RING finger domain, C3HC4 (zinc finger)"/>
    <property type="match status" value="2"/>
</dbReference>
<dbReference type="PANTHER" id="PTHR46661">
    <property type="entry name" value="E3 UBIQUITIN-PROTEIN LIGASE ZNRF1-LIKE PROTEIN"/>
    <property type="match status" value="1"/>
</dbReference>
<dbReference type="InterPro" id="IPR017455">
    <property type="entry name" value="Znf_FYVE-rel"/>
</dbReference>
<feature type="compositionally biased region" description="Low complexity" evidence="18">
    <location>
        <begin position="15"/>
        <end position="31"/>
    </location>
</feature>
<reference evidence="21" key="1">
    <citation type="journal article" date="2020" name="Stud. Mycol.">
        <title>101 Dothideomycetes genomes: a test case for predicting lifestyles and emergence of pathogens.</title>
        <authorList>
            <person name="Haridas S."/>
            <person name="Albert R."/>
            <person name="Binder M."/>
            <person name="Bloem J."/>
            <person name="Labutti K."/>
            <person name="Salamov A."/>
            <person name="Andreopoulos B."/>
            <person name="Baker S."/>
            <person name="Barry K."/>
            <person name="Bills G."/>
            <person name="Bluhm B."/>
            <person name="Cannon C."/>
            <person name="Castanera R."/>
            <person name="Culley D."/>
            <person name="Daum C."/>
            <person name="Ezra D."/>
            <person name="Gonzalez J."/>
            <person name="Henrissat B."/>
            <person name="Kuo A."/>
            <person name="Liang C."/>
            <person name="Lipzen A."/>
            <person name="Lutzoni F."/>
            <person name="Magnuson J."/>
            <person name="Mondo S."/>
            <person name="Nolan M."/>
            <person name="Ohm R."/>
            <person name="Pangilinan J."/>
            <person name="Park H.-J."/>
            <person name="Ramirez L."/>
            <person name="Alfaro M."/>
            <person name="Sun H."/>
            <person name="Tritt A."/>
            <person name="Yoshinaga Y."/>
            <person name="Zwiers L.-H."/>
            <person name="Turgeon B."/>
            <person name="Goodwin S."/>
            <person name="Spatafora J."/>
            <person name="Crous P."/>
            <person name="Grigoriev I."/>
        </authorList>
    </citation>
    <scope>NUCLEOTIDE SEQUENCE</scope>
    <source>
        <strain evidence="21">CBS 473.64</strain>
    </source>
</reference>
<evidence type="ECO:0000256" key="14">
    <source>
        <dbReference type="ARBA" id="ARBA00023136"/>
    </source>
</evidence>
<evidence type="ECO:0000256" key="16">
    <source>
        <dbReference type="ARBA" id="ARBA00023288"/>
    </source>
</evidence>
<evidence type="ECO:0000256" key="12">
    <source>
        <dbReference type="ARBA" id="ARBA00022786"/>
    </source>
</evidence>
<keyword evidence="22" id="KW-1185">Reference proteome</keyword>
<keyword evidence="9" id="KW-0479">Metal-binding</keyword>
<dbReference type="InterPro" id="IPR000306">
    <property type="entry name" value="Znf_FYVE"/>
</dbReference>
<evidence type="ECO:0000256" key="10">
    <source>
        <dbReference type="ARBA" id="ARBA00022753"/>
    </source>
</evidence>
<dbReference type="GO" id="GO:0070936">
    <property type="term" value="P:protein K48-linked ubiquitination"/>
    <property type="evidence" value="ECO:0007669"/>
    <property type="project" value="TreeGrafter"/>
</dbReference>
<keyword evidence="7" id="KW-0808">Transferase</keyword>
<keyword evidence="11 17" id="KW-0863">Zinc-finger</keyword>
<feature type="compositionally biased region" description="Polar residues" evidence="18">
    <location>
        <begin position="98"/>
        <end position="120"/>
    </location>
</feature>
<dbReference type="SUPFAM" id="SSF57903">
    <property type="entry name" value="FYVE/PHD zinc finger"/>
    <property type="match status" value="1"/>
</dbReference>
<evidence type="ECO:0000256" key="8">
    <source>
        <dbReference type="ARBA" id="ARBA00022707"/>
    </source>
</evidence>
<dbReference type="GO" id="GO:0005768">
    <property type="term" value="C:endosome"/>
    <property type="evidence" value="ECO:0007669"/>
    <property type="project" value="UniProtKB-SubCell"/>
</dbReference>
<dbReference type="GO" id="GO:0043161">
    <property type="term" value="P:proteasome-mediated ubiquitin-dependent protein catabolic process"/>
    <property type="evidence" value="ECO:0007669"/>
    <property type="project" value="TreeGrafter"/>
</dbReference>
<evidence type="ECO:0000256" key="1">
    <source>
        <dbReference type="ARBA" id="ARBA00000900"/>
    </source>
</evidence>
<feature type="region of interest" description="Disordered" evidence="18">
    <location>
        <begin position="1"/>
        <end position="195"/>
    </location>
</feature>
<feature type="compositionally biased region" description="Polar residues" evidence="18">
    <location>
        <begin position="430"/>
        <end position="453"/>
    </location>
</feature>
<accession>A0A6A6SB18</accession>
<feature type="compositionally biased region" description="Polar residues" evidence="18">
    <location>
        <begin position="532"/>
        <end position="561"/>
    </location>
</feature>
<feature type="compositionally biased region" description="Pro residues" evidence="18">
    <location>
        <begin position="469"/>
        <end position="479"/>
    </location>
</feature>
<keyword evidence="12" id="KW-0833">Ubl conjugation pathway</keyword>
<feature type="region of interest" description="Disordered" evidence="18">
    <location>
        <begin position="330"/>
        <end position="561"/>
    </location>
</feature>
<dbReference type="Pfam" id="PF13639">
    <property type="entry name" value="zf-RING_2"/>
    <property type="match status" value="1"/>
</dbReference>
<dbReference type="PROSITE" id="PS50178">
    <property type="entry name" value="ZF_FYVE"/>
    <property type="match status" value="1"/>
</dbReference>
<evidence type="ECO:0000256" key="3">
    <source>
        <dbReference type="ARBA" id="ARBA00004177"/>
    </source>
</evidence>
<dbReference type="InterPro" id="IPR051878">
    <property type="entry name" value="ZNRF_ubiq-protein_ligase"/>
</dbReference>
<dbReference type="SMART" id="SM00184">
    <property type="entry name" value="RING"/>
    <property type="match status" value="1"/>
</dbReference>
<feature type="compositionally biased region" description="Basic and acidic residues" evidence="18">
    <location>
        <begin position="150"/>
        <end position="160"/>
    </location>
</feature>
<keyword evidence="13" id="KW-0862">Zinc</keyword>
<evidence type="ECO:0000259" key="19">
    <source>
        <dbReference type="PROSITE" id="PS50089"/>
    </source>
</evidence>
<evidence type="ECO:0000256" key="13">
    <source>
        <dbReference type="ARBA" id="ARBA00022833"/>
    </source>
</evidence>